<sequence>MPVTTGVVLHDVRGGHPSLSWSICRGDVAVNISSVYLLQSVYLLSFMLGKGHNSILFKPLIAPTPPTSIAVVHYLTMSTTTTTTTTAFAVDKEAKERQVATKFETKDLVTFDENTVYGDWRDEFHKNGCVLIKGVITPEKAKYYADKQIQWLKNFELGFDENDPSTWTAEHLPVSFKGGMYFAYGSTHEKMAWEARSEPAIIDIFTKLWGTNELITSFDGMNISLPDRKDLNWSPWPHCDQNPRRKGMQAVQGLLNYSPNGPKDGGLMLMKGSAKLFNEFFSHKRESADHEDAPPPELEYMDLFLFSEKDLEWFKERGCEMFKVDMEPGDFVLWDSRTIHYARLPEGNQIRNVQYICMTPRKFAEPDALEAKKYCFENFIGTTHWPHCNIRVVTDKPMRNDEVCPKYRTEPFEKPEVNDTILKLAGVKPYN</sequence>
<dbReference type="InterPro" id="IPR008775">
    <property type="entry name" value="Phytyl_CoA_dOase-like"/>
</dbReference>
<accession>A0A4P7N813</accession>
<dbReference type="PANTHER" id="PTHR31630:SF6">
    <property type="entry name" value="PHYTANOYL-COA DIOXYGENASE-RELATED"/>
    <property type="match status" value="1"/>
</dbReference>
<dbReference type="EMBL" id="CP034206">
    <property type="protein sequence ID" value="QBZ58847.1"/>
    <property type="molecule type" value="Genomic_DNA"/>
</dbReference>
<evidence type="ECO:0008006" key="3">
    <source>
        <dbReference type="Google" id="ProtNLM"/>
    </source>
</evidence>
<gene>
    <name evidence="1" type="ORF">PoMZ_03805</name>
</gene>
<dbReference type="AlphaFoldDB" id="A0A4P7N813"/>
<protein>
    <recommendedName>
        <fullName evidence="3">Phytanoyl-CoA dioxygenase</fullName>
    </recommendedName>
</protein>
<name>A0A4P7N813_PYROR</name>
<evidence type="ECO:0000313" key="2">
    <source>
        <dbReference type="Proteomes" id="UP000294847"/>
    </source>
</evidence>
<evidence type="ECO:0000313" key="1">
    <source>
        <dbReference type="EMBL" id="QBZ58847.1"/>
    </source>
</evidence>
<dbReference type="Gene3D" id="2.60.120.620">
    <property type="entry name" value="q2cbj1_9rhob like domain"/>
    <property type="match status" value="1"/>
</dbReference>
<organism evidence="1 2">
    <name type="scientific">Pyricularia oryzae</name>
    <name type="common">Rice blast fungus</name>
    <name type="synonym">Magnaporthe oryzae</name>
    <dbReference type="NCBI Taxonomy" id="318829"/>
    <lineage>
        <taxon>Eukaryota</taxon>
        <taxon>Fungi</taxon>
        <taxon>Dikarya</taxon>
        <taxon>Ascomycota</taxon>
        <taxon>Pezizomycotina</taxon>
        <taxon>Sordariomycetes</taxon>
        <taxon>Sordariomycetidae</taxon>
        <taxon>Magnaporthales</taxon>
        <taxon>Pyriculariaceae</taxon>
        <taxon>Pyricularia</taxon>
    </lineage>
</organism>
<dbReference type="SUPFAM" id="SSF51197">
    <property type="entry name" value="Clavaminate synthase-like"/>
    <property type="match status" value="1"/>
</dbReference>
<dbReference type="PANTHER" id="PTHR31630">
    <property type="entry name" value="PHYTANOYL-COA DIOXYGENASE-RELATED-RELATED"/>
    <property type="match status" value="1"/>
</dbReference>
<dbReference type="Pfam" id="PF05721">
    <property type="entry name" value="PhyH"/>
    <property type="match status" value="1"/>
</dbReference>
<proteinExistence type="predicted"/>
<reference evidence="1 2" key="1">
    <citation type="journal article" date="2019" name="Mol. Biol. Evol.">
        <title>Blast fungal genomes show frequent chromosomal changes, gene gains and losses, and effector gene turnover.</title>
        <authorList>
            <person name="Gomez Luciano L.B."/>
            <person name="Jason Tsai I."/>
            <person name="Chuma I."/>
            <person name="Tosa Y."/>
            <person name="Chen Y.H."/>
            <person name="Li J.Y."/>
            <person name="Li M.Y."/>
            <person name="Jade Lu M.Y."/>
            <person name="Nakayashiki H."/>
            <person name="Li W.H."/>
        </authorList>
    </citation>
    <scope>NUCLEOTIDE SEQUENCE [LARGE SCALE GENOMIC DNA]</scope>
    <source>
        <strain evidence="1">MZ5-1-6</strain>
    </source>
</reference>
<dbReference type="Proteomes" id="UP000294847">
    <property type="component" value="Chromosome 3"/>
</dbReference>